<dbReference type="InterPro" id="IPR008927">
    <property type="entry name" value="6-PGluconate_DH-like_C_sf"/>
</dbReference>
<evidence type="ECO:0000259" key="2">
    <source>
        <dbReference type="PROSITE" id="PS51176"/>
    </source>
</evidence>
<dbReference type="InterPro" id="IPR050812">
    <property type="entry name" value="Preph/Arog_dehydrog"/>
</dbReference>
<organism evidence="3 4">
    <name type="scientific">Saliphagus infecundisoli</name>
    <dbReference type="NCBI Taxonomy" id="1849069"/>
    <lineage>
        <taxon>Archaea</taxon>
        <taxon>Methanobacteriati</taxon>
        <taxon>Methanobacteriota</taxon>
        <taxon>Stenosarchaea group</taxon>
        <taxon>Halobacteria</taxon>
        <taxon>Halobacteriales</taxon>
        <taxon>Natrialbaceae</taxon>
        <taxon>Saliphagus</taxon>
    </lineage>
</organism>
<dbReference type="PANTHER" id="PTHR21363">
    <property type="entry name" value="PREPHENATE DEHYDROGENASE"/>
    <property type="match status" value="1"/>
</dbReference>
<reference evidence="3 4" key="1">
    <citation type="journal article" date="2019" name="Int. J. Syst. Evol. Microbiol.">
        <title>The Global Catalogue of Microorganisms (GCM) 10K type strain sequencing project: providing services to taxonomists for standard genome sequencing and annotation.</title>
        <authorList>
            <consortium name="The Broad Institute Genomics Platform"/>
            <consortium name="The Broad Institute Genome Sequencing Center for Infectious Disease"/>
            <person name="Wu L."/>
            <person name="Ma J."/>
        </authorList>
    </citation>
    <scope>NUCLEOTIDE SEQUENCE [LARGE SCALE GENOMIC DNA]</scope>
    <source>
        <strain evidence="3 4">CGMCC 1.15824</strain>
    </source>
</reference>
<sequence>MEVLIVGAGAMGRWFAGAVDATTTFTDVDGAAARRAADACGGRACSTGELEGGFDAVCLAVPIPELADAVEQYSAYADDAVLDVSGVMGQAVEAMAAAAPGRERVSLHPLFAPERAPGTVAVVRDAPGPTTEVILGDVERAGNELVETTPREHDEAMETVQAATHAAVLAFALAADPAPAFSTPVYDRMAELAGIVTGGTPRVYADIQESFPGSDRVAEAAAELAAADRGEFETLYGEATARWEGKR</sequence>
<proteinExistence type="predicted"/>
<evidence type="ECO:0000313" key="4">
    <source>
        <dbReference type="Proteomes" id="UP001595925"/>
    </source>
</evidence>
<dbReference type="PROSITE" id="PS51176">
    <property type="entry name" value="PDH_ADH"/>
    <property type="match status" value="1"/>
</dbReference>
<dbReference type="SUPFAM" id="SSF48179">
    <property type="entry name" value="6-phosphogluconate dehydrogenase C-terminal domain-like"/>
    <property type="match status" value="1"/>
</dbReference>
<gene>
    <name evidence="3" type="ORF">ACFPFO_00985</name>
</gene>
<dbReference type="Proteomes" id="UP001595925">
    <property type="component" value="Unassembled WGS sequence"/>
</dbReference>
<dbReference type="InterPro" id="IPR003099">
    <property type="entry name" value="Prephen_DH"/>
</dbReference>
<keyword evidence="1" id="KW-0560">Oxidoreductase</keyword>
<dbReference type="SUPFAM" id="SSF51735">
    <property type="entry name" value="NAD(P)-binding Rossmann-fold domains"/>
    <property type="match status" value="1"/>
</dbReference>
<name>A0ABD5Q9H8_9EURY</name>
<dbReference type="PANTHER" id="PTHR21363:SF0">
    <property type="entry name" value="PREPHENATE DEHYDROGENASE [NADP(+)]"/>
    <property type="match status" value="1"/>
</dbReference>
<evidence type="ECO:0000313" key="3">
    <source>
        <dbReference type="EMBL" id="MFC4986371.1"/>
    </source>
</evidence>
<dbReference type="AlphaFoldDB" id="A0ABD5Q9H8"/>
<accession>A0ABD5Q9H8</accession>
<keyword evidence="4" id="KW-1185">Reference proteome</keyword>
<dbReference type="Gene3D" id="1.10.3660.10">
    <property type="entry name" value="6-phosphogluconate dehydrogenase C-terminal like domain"/>
    <property type="match status" value="1"/>
</dbReference>
<feature type="domain" description="Prephenate/arogenate dehydrogenase" evidence="2">
    <location>
        <begin position="1"/>
        <end position="247"/>
    </location>
</feature>
<evidence type="ECO:0000256" key="1">
    <source>
        <dbReference type="ARBA" id="ARBA00023002"/>
    </source>
</evidence>
<dbReference type="GO" id="GO:0008977">
    <property type="term" value="F:prephenate dehydrogenase (NAD+) activity"/>
    <property type="evidence" value="ECO:0007669"/>
    <property type="project" value="UniProtKB-ARBA"/>
</dbReference>
<dbReference type="Gene3D" id="3.40.50.720">
    <property type="entry name" value="NAD(P)-binding Rossmann-like Domain"/>
    <property type="match status" value="1"/>
</dbReference>
<dbReference type="InterPro" id="IPR036291">
    <property type="entry name" value="NAD(P)-bd_dom_sf"/>
</dbReference>
<comment type="caution">
    <text evidence="3">The sequence shown here is derived from an EMBL/GenBank/DDBJ whole genome shotgun (WGS) entry which is preliminary data.</text>
</comment>
<protein>
    <submittedName>
        <fullName evidence="3">Prephenate dehydrogenase/arogenate dehydrogenase family protein</fullName>
    </submittedName>
</protein>
<dbReference type="EMBL" id="JBHSJG010000004">
    <property type="protein sequence ID" value="MFC4986371.1"/>
    <property type="molecule type" value="Genomic_DNA"/>
</dbReference>
<dbReference type="RefSeq" id="WP_114577804.1">
    <property type="nucleotide sequence ID" value="NZ_JAIVEF010000012.1"/>
</dbReference>